<dbReference type="EMBL" id="BQNB010010230">
    <property type="protein sequence ID" value="GJS74423.1"/>
    <property type="molecule type" value="Genomic_DNA"/>
</dbReference>
<keyword evidence="3" id="KW-1185">Reference proteome</keyword>
<accession>A0ABQ4YBB4</accession>
<evidence type="ECO:0000256" key="1">
    <source>
        <dbReference type="SAM" id="MobiDB-lite"/>
    </source>
</evidence>
<reference evidence="2" key="1">
    <citation type="journal article" date="2022" name="Int. J. Mol. Sci.">
        <title>Draft Genome of Tanacetum Coccineum: Genomic Comparison of Closely Related Tanacetum-Family Plants.</title>
        <authorList>
            <person name="Yamashiro T."/>
            <person name="Shiraishi A."/>
            <person name="Nakayama K."/>
            <person name="Satake H."/>
        </authorList>
    </citation>
    <scope>NUCLEOTIDE SEQUENCE</scope>
</reference>
<name>A0ABQ4YBB4_9ASTR</name>
<comment type="caution">
    <text evidence="2">The sequence shown here is derived from an EMBL/GenBank/DDBJ whole genome shotgun (WGS) entry which is preliminary data.</text>
</comment>
<protein>
    <submittedName>
        <fullName evidence="2">Uncharacterized protein</fullName>
    </submittedName>
</protein>
<feature type="compositionally biased region" description="Acidic residues" evidence="1">
    <location>
        <begin position="389"/>
        <end position="402"/>
    </location>
</feature>
<feature type="region of interest" description="Disordered" evidence="1">
    <location>
        <begin position="381"/>
        <end position="402"/>
    </location>
</feature>
<dbReference type="Proteomes" id="UP001151760">
    <property type="component" value="Unassembled WGS sequence"/>
</dbReference>
<sequence>MESSRGWNNTKERFPFINIKKLEAREESDGFGDNGDGIVNWENSEAEENKSCTYGLSVKHEKGSPQKPKLVCQSDNLLSFYLSNPNDSEGSYGNTSEALCENESESLVNQMRSLRHSLSHLIKDCDYYEKKMAREAEVKRVVNTGNGVAKPVWLSANWPKVNAVSLEIIRLDLDNQYLNKTLKQYGGTSTEEHVDFLRGSNLRYALTTNPTIYDFLCSKQFWQTATANTKADGSLEINATINTIGYTITEASIRDSLQLEDATGITMLPNDELFEGMGQMSGSSVISRFDSRETDLQNNKLTMGNALVGVRKKYFAEEEVLELKGIRPMTQSQLKSYMMEFYLEKSGDMEVIQLRNLILKSQEEFAKLVITEDRKQMARRGLHTNIDKDDSEGSDEVSEQDDSVIGTKIPINPVPVAMKTPSIATYIDIKQDMEEGPEDELEGRALKNSCCKDKKRRLEVLQIKNNLKNSIYNILRKLKVFKVKIKNVLKELEVHK</sequence>
<proteinExistence type="predicted"/>
<evidence type="ECO:0000313" key="2">
    <source>
        <dbReference type="EMBL" id="GJS74423.1"/>
    </source>
</evidence>
<organism evidence="2 3">
    <name type="scientific">Tanacetum coccineum</name>
    <dbReference type="NCBI Taxonomy" id="301880"/>
    <lineage>
        <taxon>Eukaryota</taxon>
        <taxon>Viridiplantae</taxon>
        <taxon>Streptophyta</taxon>
        <taxon>Embryophyta</taxon>
        <taxon>Tracheophyta</taxon>
        <taxon>Spermatophyta</taxon>
        <taxon>Magnoliopsida</taxon>
        <taxon>eudicotyledons</taxon>
        <taxon>Gunneridae</taxon>
        <taxon>Pentapetalae</taxon>
        <taxon>asterids</taxon>
        <taxon>campanulids</taxon>
        <taxon>Asterales</taxon>
        <taxon>Asteraceae</taxon>
        <taxon>Asteroideae</taxon>
        <taxon>Anthemideae</taxon>
        <taxon>Anthemidinae</taxon>
        <taxon>Tanacetum</taxon>
    </lineage>
</organism>
<evidence type="ECO:0000313" key="3">
    <source>
        <dbReference type="Proteomes" id="UP001151760"/>
    </source>
</evidence>
<reference evidence="2" key="2">
    <citation type="submission" date="2022-01" db="EMBL/GenBank/DDBJ databases">
        <authorList>
            <person name="Yamashiro T."/>
            <person name="Shiraishi A."/>
            <person name="Satake H."/>
            <person name="Nakayama K."/>
        </authorList>
    </citation>
    <scope>NUCLEOTIDE SEQUENCE</scope>
</reference>
<gene>
    <name evidence="2" type="ORF">Tco_0707264</name>
</gene>